<comment type="caution">
    <text evidence="4">The sequence shown here is derived from an EMBL/GenBank/DDBJ whole genome shotgun (WGS) entry which is preliminary data.</text>
</comment>
<gene>
    <name evidence="4" type="ORF">PBRASI_LOCUS6693</name>
</gene>
<dbReference type="AlphaFoldDB" id="A0A9N9G7C6"/>
<proteinExistence type="inferred from homology"/>
<dbReference type="EMBL" id="CAJVPI010000920">
    <property type="protein sequence ID" value="CAG8582456.1"/>
    <property type="molecule type" value="Genomic_DNA"/>
</dbReference>
<accession>A0A9N9G7C6</accession>
<evidence type="ECO:0000313" key="5">
    <source>
        <dbReference type="Proteomes" id="UP000789739"/>
    </source>
</evidence>
<dbReference type="PANTHER" id="PTHR12455:SF0">
    <property type="entry name" value="NUCLEOLAR COMPLEX PROTEIN 4 HOMOLOG"/>
    <property type="match status" value="1"/>
</dbReference>
<comment type="similarity">
    <text evidence="1">Belongs to the CBF/MAK21 family.</text>
</comment>
<dbReference type="InterPro" id="IPR027193">
    <property type="entry name" value="Noc4"/>
</dbReference>
<feature type="region of interest" description="Disordered" evidence="2">
    <location>
        <begin position="562"/>
        <end position="586"/>
    </location>
</feature>
<evidence type="ECO:0000313" key="4">
    <source>
        <dbReference type="EMBL" id="CAG8582456.1"/>
    </source>
</evidence>
<reference evidence="4" key="1">
    <citation type="submission" date="2021-06" db="EMBL/GenBank/DDBJ databases">
        <authorList>
            <person name="Kallberg Y."/>
            <person name="Tangrot J."/>
            <person name="Rosling A."/>
        </authorList>
    </citation>
    <scope>NUCLEOTIDE SEQUENCE</scope>
    <source>
        <strain evidence="4">BR232B</strain>
    </source>
</reference>
<organism evidence="4 5">
    <name type="scientific">Paraglomus brasilianum</name>
    <dbReference type="NCBI Taxonomy" id="144538"/>
    <lineage>
        <taxon>Eukaryota</taxon>
        <taxon>Fungi</taxon>
        <taxon>Fungi incertae sedis</taxon>
        <taxon>Mucoromycota</taxon>
        <taxon>Glomeromycotina</taxon>
        <taxon>Glomeromycetes</taxon>
        <taxon>Paraglomerales</taxon>
        <taxon>Paraglomeraceae</taxon>
        <taxon>Paraglomus</taxon>
    </lineage>
</organism>
<dbReference type="Proteomes" id="UP000789739">
    <property type="component" value="Unassembled WGS sequence"/>
</dbReference>
<evidence type="ECO:0000256" key="1">
    <source>
        <dbReference type="ARBA" id="ARBA00007797"/>
    </source>
</evidence>
<dbReference type="OrthoDB" id="10263185at2759"/>
<evidence type="ECO:0000259" key="3">
    <source>
        <dbReference type="Pfam" id="PF03914"/>
    </source>
</evidence>
<dbReference type="InterPro" id="IPR005612">
    <property type="entry name" value="CCAAT-binding_factor"/>
</dbReference>
<feature type="domain" description="CCAAT-binding factor" evidence="3">
    <location>
        <begin position="370"/>
        <end position="526"/>
    </location>
</feature>
<evidence type="ECO:0000256" key="2">
    <source>
        <dbReference type="SAM" id="MobiDB-lite"/>
    </source>
</evidence>
<dbReference type="GO" id="GO:0030692">
    <property type="term" value="C:Noc4p-Nop14p complex"/>
    <property type="evidence" value="ECO:0007669"/>
    <property type="project" value="TreeGrafter"/>
</dbReference>
<dbReference type="PANTHER" id="PTHR12455">
    <property type="entry name" value="NUCLEOLAR COMPLEX PROTEIN 4"/>
    <property type="match status" value="1"/>
</dbReference>
<dbReference type="Pfam" id="PF03914">
    <property type="entry name" value="CBF"/>
    <property type="match status" value="1"/>
</dbReference>
<protein>
    <submittedName>
        <fullName evidence="4">11461_t:CDS:1</fullName>
    </submittedName>
</protein>
<feature type="region of interest" description="Disordered" evidence="2">
    <location>
        <begin position="250"/>
        <end position="298"/>
    </location>
</feature>
<name>A0A9N9G7C6_9GLOM</name>
<dbReference type="GO" id="GO:0042254">
    <property type="term" value="P:ribosome biogenesis"/>
    <property type="evidence" value="ECO:0007669"/>
    <property type="project" value="InterPro"/>
</dbReference>
<sequence length="596" mass="68567">MVQQKRKVVEGSKKTFENTETEPTIEKIGELERGIAQNKANYNDILTLLELTEHQAPKVIHASIHALYRIFTPLLSRGELLRPKKVSKDDTDKATIALWLRDNYVKFVNRLCELLKRADSELQISSLKILLDLLKTESIQLTSLSGTHHFANNHYYRVVESLLNNHNFNDPLRKEFVEKYFGVYDDLRFYFLKDAVKVINNALDNVNKKDNTEPILKKSSDKPDVQNMNILMENIFSILEKLRTMPTEPSEIDDFWTGHPTPNLESKPEKDQAEEDNSAYLSSSSSIEDESPRIKSVQPSKKSVPAILTLAAHKRAFNDCWLALLKLPMTEESYKKILLMMHKKVIPHMTQPTMLMDFLTQSYDAGGVISLLALNGLFTLIHEHNLDYPDFYKKLYSLFDRDLMHVKYQSRFFRLADLFLASTHLPVQLIASFIKRMSRLALASPPHGIIIILPMIYNLIKKHPACMALIHRANEDGQKHACGSSTGTDPYDFYEQDPMKTGAIDSSLWELKTLQEHYYPNIATLAKIFQEKFTKPNYNLEGFLDNNYTTLFEIEMNKKSKKNRDPPLAFEKPKSLFPDNADEDSTAPSFGLQFYC</sequence>
<dbReference type="GO" id="GO:0032040">
    <property type="term" value="C:small-subunit processome"/>
    <property type="evidence" value="ECO:0007669"/>
    <property type="project" value="TreeGrafter"/>
</dbReference>
<keyword evidence="5" id="KW-1185">Reference proteome</keyword>